<dbReference type="InterPro" id="IPR035986">
    <property type="entry name" value="PKD_dom_sf"/>
</dbReference>
<accession>A0A937DJG1</accession>
<dbReference type="SMART" id="SM00089">
    <property type="entry name" value="PKD"/>
    <property type="match status" value="2"/>
</dbReference>
<keyword evidence="1" id="KW-0732">Signal</keyword>
<dbReference type="InterPro" id="IPR013211">
    <property type="entry name" value="LVIVD"/>
</dbReference>
<evidence type="ECO:0000259" key="2">
    <source>
        <dbReference type="PROSITE" id="PS50093"/>
    </source>
</evidence>
<sequence length="736" mass="81015">MNKLIFTLLLSFSLTIAYSQTPCENGSAGGYPCNQVDFYSHIDNATLAGTSGVEGSDIWGWTDPQSGIEYALMAQTNGTVFIELSDPANPTIVGRLPSHNNKSSAWRDVKVYNNFAFIVADNNSGHGMQVFDLSKLRNVTNPPQNFVADARYTGVSSAHNVVINPSKGLAYIVGARGASNGCGEGGLHIVNISNPLNPTYAGCFDADGYTHDAQVVTYSGPDQTYVGKQIAFNSNENTITIADVSDPSNTSLISKEGYSASAYTHQSWVTEDHRYLISNDELDEINGLVDNTRTLIWDIQDLDNPTLIREYFSDRVAIDHNLYVHDNVIFQSNYQNGVVMLDAKKVGSTNIRELGYFDTFPQGDNTSFNGSWSNYPFFESGILIISDIDNGFFAVKPNIKDVITSHPEFVSCENPTTLNVNTDDQFEVSEYQWQLFDGAHFNDIQDNNTYDGVNSDELTITNESDNLNGSEYRCKVTISTGEIVYSYASNGYQSPPIADFDISLMGNTVTLTNNSTGAQSFEWDFGDESALSSENSTSHSYAECGSYTITLTASSACGNTSLSKEITITKPVSHFSYAVIQEEDESITFSFISDVQNANSILWDFGDGNTSIEENPIHTYSSNGQYEVKLTTSNTCGDSIYTEVLDLDLILSSKNILEQNLKVFPNPFNTELKIEALDNSYELNLIEIYNAAGAKIEQIKAANRTSISTAHWKEGLYLLVFTDIEGRKAVKRVVKE</sequence>
<dbReference type="Pfam" id="PF18962">
    <property type="entry name" value="Por_Secre_tail"/>
    <property type="match status" value="1"/>
</dbReference>
<reference evidence="3" key="1">
    <citation type="submission" date="2021-01" db="EMBL/GenBank/DDBJ databases">
        <title>Marivirga sp. nov., isolated from intertidal surface sediments.</title>
        <authorList>
            <person name="Zhang M."/>
        </authorList>
    </citation>
    <scope>NUCLEOTIDE SEQUENCE</scope>
    <source>
        <strain evidence="3">SM1354</strain>
    </source>
</reference>
<proteinExistence type="predicted"/>
<keyword evidence="4" id="KW-1185">Reference proteome</keyword>
<dbReference type="InterPro" id="IPR026444">
    <property type="entry name" value="Secre_tail"/>
</dbReference>
<dbReference type="PANTHER" id="PTHR38787:SF3">
    <property type="entry name" value="REGULATORY P DOMAIN-CONTAINING PROTEIN"/>
    <property type="match status" value="1"/>
</dbReference>
<protein>
    <submittedName>
        <fullName evidence="3">Choice-of-anchor B family protein</fullName>
    </submittedName>
</protein>
<evidence type="ECO:0000256" key="1">
    <source>
        <dbReference type="SAM" id="SignalP"/>
    </source>
</evidence>
<dbReference type="InterPro" id="IPR013783">
    <property type="entry name" value="Ig-like_fold"/>
</dbReference>
<dbReference type="GO" id="GO:0005576">
    <property type="term" value="C:extracellular region"/>
    <property type="evidence" value="ECO:0007669"/>
    <property type="project" value="TreeGrafter"/>
</dbReference>
<dbReference type="PANTHER" id="PTHR38787">
    <property type="entry name" value="REGULATORY P DOMAIN-CONTAINING PROTEIN"/>
    <property type="match status" value="1"/>
</dbReference>
<feature type="chain" id="PRO_5036913373" evidence="1">
    <location>
        <begin position="20"/>
        <end position="736"/>
    </location>
</feature>
<organism evidence="3 4">
    <name type="scientific">Marivirga atlantica</name>
    <dbReference type="NCBI Taxonomy" id="1548457"/>
    <lineage>
        <taxon>Bacteria</taxon>
        <taxon>Pseudomonadati</taxon>
        <taxon>Bacteroidota</taxon>
        <taxon>Cytophagia</taxon>
        <taxon>Cytophagales</taxon>
        <taxon>Marivirgaceae</taxon>
        <taxon>Marivirga</taxon>
    </lineage>
</organism>
<dbReference type="Proteomes" id="UP000642920">
    <property type="component" value="Unassembled WGS sequence"/>
</dbReference>
<dbReference type="CDD" id="cd00146">
    <property type="entry name" value="PKD"/>
    <property type="match status" value="2"/>
</dbReference>
<dbReference type="InterPro" id="IPR022409">
    <property type="entry name" value="PKD/Chitinase_dom"/>
</dbReference>
<evidence type="ECO:0000313" key="4">
    <source>
        <dbReference type="Proteomes" id="UP000642920"/>
    </source>
</evidence>
<dbReference type="PROSITE" id="PS50093">
    <property type="entry name" value="PKD"/>
    <property type="match status" value="2"/>
</dbReference>
<dbReference type="Pfam" id="PF08309">
    <property type="entry name" value="LVIVD"/>
    <property type="match status" value="4"/>
</dbReference>
<dbReference type="RefSeq" id="WP_201918851.1">
    <property type="nucleotide sequence ID" value="NZ_JAERQG010000001.1"/>
</dbReference>
<dbReference type="NCBIfam" id="TIGR04183">
    <property type="entry name" value="Por_Secre_tail"/>
    <property type="match status" value="1"/>
</dbReference>
<dbReference type="Pfam" id="PF18911">
    <property type="entry name" value="PKD_4"/>
    <property type="match status" value="2"/>
</dbReference>
<evidence type="ECO:0000313" key="3">
    <source>
        <dbReference type="EMBL" id="MBL0764869.1"/>
    </source>
</evidence>
<name>A0A937DJG1_9BACT</name>
<dbReference type="InterPro" id="IPR027589">
    <property type="entry name" value="Choice_anch_B"/>
</dbReference>
<feature type="signal peptide" evidence="1">
    <location>
        <begin position="1"/>
        <end position="19"/>
    </location>
</feature>
<comment type="caution">
    <text evidence="3">The sequence shown here is derived from an EMBL/GenBank/DDBJ whole genome shotgun (WGS) entry which is preliminary data.</text>
</comment>
<feature type="domain" description="PKD" evidence="2">
    <location>
        <begin position="585"/>
        <end position="644"/>
    </location>
</feature>
<dbReference type="NCBIfam" id="TIGR04312">
    <property type="entry name" value="choice_anch_B"/>
    <property type="match status" value="1"/>
</dbReference>
<dbReference type="EMBL" id="JAERQG010000001">
    <property type="protein sequence ID" value="MBL0764869.1"/>
    <property type="molecule type" value="Genomic_DNA"/>
</dbReference>
<dbReference type="InterPro" id="IPR000601">
    <property type="entry name" value="PKD_dom"/>
</dbReference>
<feature type="domain" description="PKD" evidence="2">
    <location>
        <begin position="520"/>
        <end position="575"/>
    </location>
</feature>
<dbReference type="SUPFAM" id="SSF49299">
    <property type="entry name" value="PKD domain"/>
    <property type="match status" value="2"/>
</dbReference>
<gene>
    <name evidence="3" type="ORF">JKP34_06380</name>
</gene>
<dbReference type="AlphaFoldDB" id="A0A937DJG1"/>
<dbReference type="Gene3D" id="2.60.40.10">
    <property type="entry name" value="Immunoglobulins"/>
    <property type="match status" value="2"/>
</dbReference>